<feature type="domain" description="FtsK" evidence="19">
    <location>
        <begin position="410"/>
        <end position="619"/>
    </location>
</feature>
<dbReference type="PROSITE" id="PS50901">
    <property type="entry name" value="FTSK"/>
    <property type="match status" value="1"/>
</dbReference>
<dbReference type="InterPro" id="IPR041027">
    <property type="entry name" value="FtsK_alpha"/>
</dbReference>
<dbReference type="GO" id="GO:0005886">
    <property type="term" value="C:plasma membrane"/>
    <property type="evidence" value="ECO:0007669"/>
    <property type="project" value="UniProtKB-SubCell"/>
</dbReference>
<feature type="transmembrane region" description="Helical" evidence="18">
    <location>
        <begin position="77"/>
        <end position="101"/>
    </location>
</feature>
<dbReference type="InterPro" id="IPR036388">
    <property type="entry name" value="WH-like_DNA-bd_sf"/>
</dbReference>
<evidence type="ECO:0000256" key="5">
    <source>
        <dbReference type="ARBA" id="ARBA00022618"/>
    </source>
</evidence>
<evidence type="ECO:0000313" key="20">
    <source>
        <dbReference type="EMBL" id="SDY63858.1"/>
    </source>
</evidence>
<evidence type="ECO:0000256" key="3">
    <source>
        <dbReference type="ARBA" id="ARBA00006474"/>
    </source>
</evidence>
<dbReference type="Pfam" id="PF09397">
    <property type="entry name" value="FtsK_gamma"/>
    <property type="match status" value="1"/>
</dbReference>
<evidence type="ECO:0000256" key="17">
    <source>
        <dbReference type="SAM" id="MobiDB-lite"/>
    </source>
</evidence>
<keyword evidence="11" id="KW-0238">DNA-binding</keyword>
<feature type="transmembrane region" description="Helical" evidence="18">
    <location>
        <begin position="162"/>
        <end position="184"/>
    </location>
</feature>
<comment type="subunit">
    <text evidence="15">Homohexamer. Forms a ring that surrounds DNA.</text>
</comment>
<feature type="binding site" evidence="16">
    <location>
        <begin position="427"/>
        <end position="434"/>
    </location>
    <ligand>
        <name>ATP</name>
        <dbReference type="ChEBI" id="CHEBI:30616"/>
    </ligand>
</feature>
<evidence type="ECO:0000256" key="4">
    <source>
        <dbReference type="ARBA" id="ARBA00022475"/>
    </source>
</evidence>
<proteinExistence type="inferred from homology"/>
<feature type="transmembrane region" description="Helical" evidence="18">
    <location>
        <begin position="28"/>
        <end position="47"/>
    </location>
</feature>
<keyword evidence="5" id="KW-0132">Cell division</keyword>
<sequence>MSFANKSMAKKSASNPLPPRISRLLREAVSLILGGIALYLALILISFDHTDPGWSRSAASQLVSNAGGSAGAWLSDLLLYLFGVSAWWWVVFFLAAVWWSYRRIDIASVFDPRALLVSFTGFITLLIASSGIESLRFHTLKAPLPLAPGGILGEVLSKQLSLVLGFTGTTLGLVILFAIGLSLFSGLSWVRLSEKIGTAIEAACLALKDLWVAWQDRRAGMASTQRREVHVEEIKKQLLPQTPLHIEMPETTIQKAPRVNKEKHTPLFSDVADSPLPPLYLLDEPDKNVEVLSSDTLEFTSRLIERKLLEFGVEVKVVAAYPGPVITRYEIEPAVGVKGNQIVNLVRDLARALTVASIRVVETIPGKTTMGLEIPNPKRQVVRLHEILASKVYADHASPLTIALGKDISGRPIVSDLAKMPHALVAGTTGSGKSVAINAVILSLVYKAPPETVRLILIDPKMLELSVYEGIPHLLTPVVTDMRDAASALNWCVAEMERRYKLMSALGVRNLAGYNQKVREAIKKEEPLTNPLSTTPDSPELLEEIPLIVVVIDELADLMMIVGKKVEKLIARLAQKARAAGIHLLLATQRPSVDVITGLIKANIPTRIAFQVSSKIDSRTILDQMGAEALLGQGDMLYLPPGSGYPQRVHGAFVADHEVHKVVEYLKEHGEARYVEEILQAGDEDGSAGDNGTGENGKAGGGESDPLYDEAVSIVVKSRRASISLVQRQLRIGYNRAARLIEEMERAGLVSSMQSNGNREVLAPKRDE</sequence>
<keyword evidence="10 18" id="KW-1133">Transmembrane helix</keyword>
<organism evidence="20 21">
    <name type="scientific">Nitrosomonas halophila</name>
    <dbReference type="NCBI Taxonomy" id="44576"/>
    <lineage>
        <taxon>Bacteria</taxon>
        <taxon>Pseudomonadati</taxon>
        <taxon>Pseudomonadota</taxon>
        <taxon>Betaproteobacteria</taxon>
        <taxon>Nitrosomonadales</taxon>
        <taxon>Nitrosomonadaceae</taxon>
        <taxon>Nitrosomonas</taxon>
    </lineage>
</organism>
<dbReference type="SUPFAM" id="SSF52540">
    <property type="entry name" value="P-loop containing nucleoside triphosphate hydrolases"/>
    <property type="match status" value="1"/>
</dbReference>
<keyword evidence="9 16" id="KW-0067">ATP-binding</keyword>
<keyword evidence="21" id="KW-1185">Reference proteome</keyword>
<evidence type="ECO:0000259" key="19">
    <source>
        <dbReference type="PROSITE" id="PS50901"/>
    </source>
</evidence>
<dbReference type="InterPro" id="IPR036390">
    <property type="entry name" value="WH_DNA-bd_sf"/>
</dbReference>
<dbReference type="FunFam" id="3.40.50.300:FF:000209">
    <property type="entry name" value="Cell division protein FtsK"/>
    <property type="match status" value="1"/>
</dbReference>
<keyword evidence="12 18" id="KW-0472">Membrane</keyword>
<keyword evidence="13" id="KW-0131">Cell cycle</keyword>
<keyword evidence="7 16" id="KW-0547">Nucleotide-binding</keyword>
<dbReference type="InterPro" id="IPR025199">
    <property type="entry name" value="FtsK_4TM"/>
</dbReference>
<feature type="region of interest" description="Disordered" evidence="17">
    <location>
        <begin position="683"/>
        <end position="705"/>
    </location>
</feature>
<dbReference type="GO" id="GO:0003677">
    <property type="term" value="F:DNA binding"/>
    <property type="evidence" value="ECO:0007669"/>
    <property type="project" value="UniProtKB-KW"/>
</dbReference>
<evidence type="ECO:0000256" key="14">
    <source>
        <dbReference type="ARBA" id="ARBA00024784"/>
    </source>
</evidence>
<dbReference type="CDD" id="cd01127">
    <property type="entry name" value="TrwB_TraG_TraD_VirD4"/>
    <property type="match status" value="1"/>
</dbReference>
<accession>A0A1H3LIR9</accession>
<evidence type="ECO:0000256" key="11">
    <source>
        <dbReference type="ARBA" id="ARBA00023125"/>
    </source>
</evidence>
<evidence type="ECO:0000313" key="21">
    <source>
        <dbReference type="Proteomes" id="UP000198640"/>
    </source>
</evidence>
<evidence type="ECO:0000256" key="6">
    <source>
        <dbReference type="ARBA" id="ARBA00022692"/>
    </source>
</evidence>
<dbReference type="InterPro" id="IPR003593">
    <property type="entry name" value="AAA+_ATPase"/>
</dbReference>
<dbReference type="PANTHER" id="PTHR22683">
    <property type="entry name" value="SPORULATION PROTEIN RELATED"/>
    <property type="match status" value="1"/>
</dbReference>
<reference evidence="20 21" key="1">
    <citation type="submission" date="2016-10" db="EMBL/GenBank/DDBJ databases">
        <authorList>
            <person name="de Groot N.N."/>
        </authorList>
    </citation>
    <scope>NUCLEOTIDE SEQUENCE [LARGE SCALE GENOMIC DNA]</scope>
    <source>
        <strain evidence="20 21">Nm1</strain>
    </source>
</reference>
<dbReference type="RefSeq" id="WP_090414983.1">
    <property type="nucleotide sequence ID" value="NZ_FNOY01000049.1"/>
</dbReference>
<evidence type="ECO:0000256" key="13">
    <source>
        <dbReference type="ARBA" id="ARBA00023306"/>
    </source>
</evidence>
<keyword evidence="8" id="KW-0159">Chromosome partition</keyword>
<keyword evidence="6 18" id="KW-0812">Transmembrane</keyword>
<dbReference type="InterPro" id="IPR018541">
    <property type="entry name" value="Ftsk_gamma"/>
</dbReference>
<evidence type="ECO:0000256" key="2">
    <source>
        <dbReference type="ARBA" id="ARBA00004651"/>
    </source>
</evidence>
<gene>
    <name evidence="20" type="ORF">SAMN05421881_104917</name>
</gene>
<dbReference type="EMBL" id="FNOY01000049">
    <property type="protein sequence ID" value="SDY63858.1"/>
    <property type="molecule type" value="Genomic_DNA"/>
</dbReference>
<comment type="function">
    <text evidence="14">Essential cell division protein that coordinates cell division and chromosome segregation. The N-terminus is involved in assembly of the cell-division machinery. The C-terminus functions as a DNA motor that moves dsDNA in an ATP-dependent manner towards the dif recombination site, which is located within the replication terminus region. Translocation stops specifically at Xer-dif sites, where FtsK interacts with the Xer recombinase, allowing activation of chromosome unlinking by recombination. FtsK orienting polar sequences (KOPS) guide the direction of DNA translocation. FtsK can remove proteins from DNA as it translocates, but translocation stops specifically at XerCD-dif site, thereby preventing removal of XerC and XerD from dif.</text>
</comment>
<evidence type="ECO:0000256" key="18">
    <source>
        <dbReference type="SAM" id="Phobius"/>
    </source>
</evidence>
<name>A0A1H3LIR9_9PROT</name>
<dbReference type="SMART" id="SM00382">
    <property type="entry name" value="AAA"/>
    <property type="match status" value="1"/>
</dbReference>
<dbReference type="GO" id="GO:0005524">
    <property type="term" value="F:ATP binding"/>
    <property type="evidence" value="ECO:0007669"/>
    <property type="project" value="UniProtKB-UniRule"/>
</dbReference>
<evidence type="ECO:0000256" key="7">
    <source>
        <dbReference type="ARBA" id="ARBA00022741"/>
    </source>
</evidence>
<evidence type="ECO:0000256" key="12">
    <source>
        <dbReference type="ARBA" id="ARBA00023136"/>
    </source>
</evidence>
<evidence type="ECO:0000256" key="9">
    <source>
        <dbReference type="ARBA" id="ARBA00022840"/>
    </source>
</evidence>
<dbReference type="Pfam" id="PF01580">
    <property type="entry name" value="FtsK_SpoIIIE"/>
    <property type="match status" value="1"/>
</dbReference>
<feature type="region of interest" description="Disordered" evidence="17">
    <location>
        <begin position="748"/>
        <end position="768"/>
    </location>
</feature>
<dbReference type="Gene3D" id="3.40.50.300">
    <property type="entry name" value="P-loop containing nucleotide triphosphate hydrolases"/>
    <property type="match status" value="1"/>
</dbReference>
<dbReference type="Pfam" id="PF17854">
    <property type="entry name" value="FtsK_alpha"/>
    <property type="match status" value="1"/>
</dbReference>
<comment type="subcellular location">
    <subcellularLocation>
        <location evidence="1">Cell inner membrane</location>
    </subcellularLocation>
    <subcellularLocation>
        <location evidence="2">Cell membrane</location>
        <topology evidence="2">Multi-pass membrane protein</topology>
    </subcellularLocation>
</comment>
<dbReference type="GO" id="GO:0051301">
    <property type="term" value="P:cell division"/>
    <property type="evidence" value="ECO:0007669"/>
    <property type="project" value="UniProtKB-KW"/>
</dbReference>
<dbReference type="InterPro" id="IPR002543">
    <property type="entry name" value="FtsK_dom"/>
</dbReference>
<dbReference type="GO" id="GO:0007059">
    <property type="term" value="P:chromosome segregation"/>
    <property type="evidence" value="ECO:0007669"/>
    <property type="project" value="UniProtKB-KW"/>
</dbReference>
<feature type="compositionally biased region" description="Gly residues" evidence="17">
    <location>
        <begin position="689"/>
        <end position="703"/>
    </location>
</feature>
<dbReference type="InterPro" id="IPR027417">
    <property type="entry name" value="P-loop_NTPase"/>
</dbReference>
<dbReference type="PANTHER" id="PTHR22683:SF41">
    <property type="entry name" value="DNA TRANSLOCASE FTSK"/>
    <property type="match status" value="1"/>
</dbReference>
<dbReference type="Gene3D" id="1.10.10.10">
    <property type="entry name" value="Winged helix-like DNA-binding domain superfamily/Winged helix DNA-binding domain"/>
    <property type="match status" value="1"/>
</dbReference>
<comment type="similarity">
    <text evidence="3">Belongs to the FtsK/SpoIIIE/SftA family.</text>
</comment>
<dbReference type="InterPro" id="IPR050206">
    <property type="entry name" value="FtsK/SpoIIIE/SftA"/>
</dbReference>
<dbReference type="SUPFAM" id="SSF46785">
    <property type="entry name" value="Winged helix' DNA-binding domain"/>
    <property type="match status" value="1"/>
</dbReference>
<dbReference type="STRING" id="44576.SAMN05421881_104917"/>
<protein>
    <submittedName>
        <fullName evidence="20">DNA segregation ATPase FtsK/SpoIIIE, S-DNA-T family</fullName>
    </submittedName>
</protein>
<evidence type="ECO:0000256" key="8">
    <source>
        <dbReference type="ARBA" id="ARBA00022829"/>
    </source>
</evidence>
<evidence type="ECO:0000256" key="1">
    <source>
        <dbReference type="ARBA" id="ARBA00004533"/>
    </source>
</evidence>
<dbReference type="OrthoDB" id="9807790at2"/>
<evidence type="ECO:0000256" key="15">
    <source>
        <dbReference type="ARBA" id="ARBA00025923"/>
    </source>
</evidence>
<evidence type="ECO:0000256" key="16">
    <source>
        <dbReference type="PROSITE-ProRule" id="PRU00289"/>
    </source>
</evidence>
<dbReference type="AlphaFoldDB" id="A0A1H3LIR9"/>
<dbReference type="SMART" id="SM00843">
    <property type="entry name" value="Ftsk_gamma"/>
    <property type="match status" value="1"/>
</dbReference>
<dbReference type="Proteomes" id="UP000198640">
    <property type="component" value="Unassembled WGS sequence"/>
</dbReference>
<keyword evidence="4" id="KW-1003">Cell membrane</keyword>
<dbReference type="Gene3D" id="3.30.980.40">
    <property type="match status" value="1"/>
</dbReference>
<dbReference type="Pfam" id="PF13491">
    <property type="entry name" value="FtsK_4TM"/>
    <property type="match status" value="1"/>
</dbReference>
<evidence type="ECO:0000256" key="10">
    <source>
        <dbReference type="ARBA" id="ARBA00022989"/>
    </source>
</evidence>